<sequence>MQDSAPMFDADLSDLAWADWCERANDLAGDDGYCEPLGARHAAVLVERKPILLVTFESHQKMADLSPQAQPFGWNMIKTLGWSHLGLISDGDTWFRDGRVYGFFDRLIDDGFFDDFEQVIFYGAGPCGYAAAAFSVAAPGAKVLMLSPQATLDPRVAEWDDRYVRMRRISFDDRYGYAPDMLDAADMAVLLYDPEIELDAMHAALFARPNVMRFRTRYLGYRIETCLMRIGMIPRVLAQMSTNKVSRLSLARLFRARRDDTPYLIKLLQRLVSDQRDGLTVIHCRRALDRKLGGQRFRKALYRAETRLDELAGAPDI</sequence>
<name>A0A1I4Y7X7_9RHOB</name>
<dbReference type="OrthoDB" id="7840273at2"/>
<evidence type="ECO:0000313" key="1">
    <source>
        <dbReference type="EMBL" id="SFN34115.1"/>
    </source>
</evidence>
<protein>
    <recommendedName>
        <fullName evidence="3">Phosphoadenosine phosphosulfate reductase</fullName>
    </recommendedName>
</protein>
<organism evidence="1 2">
    <name type="scientific">Roseovarius lutimaris</name>
    <dbReference type="NCBI Taxonomy" id="1005928"/>
    <lineage>
        <taxon>Bacteria</taxon>
        <taxon>Pseudomonadati</taxon>
        <taxon>Pseudomonadota</taxon>
        <taxon>Alphaproteobacteria</taxon>
        <taxon>Rhodobacterales</taxon>
        <taxon>Roseobacteraceae</taxon>
        <taxon>Roseovarius</taxon>
    </lineage>
</organism>
<dbReference type="AlphaFoldDB" id="A0A1I4Y7X7"/>
<evidence type="ECO:0008006" key="3">
    <source>
        <dbReference type="Google" id="ProtNLM"/>
    </source>
</evidence>
<evidence type="ECO:0000313" key="2">
    <source>
        <dbReference type="Proteomes" id="UP000198599"/>
    </source>
</evidence>
<dbReference type="Proteomes" id="UP000198599">
    <property type="component" value="Unassembled WGS sequence"/>
</dbReference>
<accession>A0A1I4Y7X7</accession>
<gene>
    <name evidence="1" type="ORF">SAMN04487859_1017</name>
</gene>
<dbReference type="RefSeq" id="WP_092833087.1">
    <property type="nucleotide sequence ID" value="NZ_FOVP01000001.1"/>
</dbReference>
<dbReference type="STRING" id="1005928.SAMN04487859_1017"/>
<proteinExistence type="predicted"/>
<reference evidence="2" key="1">
    <citation type="submission" date="2016-10" db="EMBL/GenBank/DDBJ databases">
        <authorList>
            <person name="Varghese N."/>
            <person name="Submissions S."/>
        </authorList>
    </citation>
    <scope>NUCLEOTIDE SEQUENCE [LARGE SCALE GENOMIC DNA]</scope>
    <source>
        <strain evidence="2">DSM 28463</strain>
    </source>
</reference>
<keyword evidence="2" id="KW-1185">Reference proteome</keyword>
<dbReference type="EMBL" id="FOVP01000001">
    <property type="protein sequence ID" value="SFN34115.1"/>
    <property type="molecule type" value="Genomic_DNA"/>
</dbReference>